<dbReference type="OrthoDB" id="5829641at2"/>
<comment type="caution">
    <text evidence="2">The sequence shown here is derived from an EMBL/GenBank/DDBJ whole genome shotgun (WGS) entry which is preliminary data.</text>
</comment>
<organism evidence="2 3">
    <name type="scientific">Photobacterium jeanii</name>
    <dbReference type="NCBI Taxonomy" id="858640"/>
    <lineage>
        <taxon>Bacteria</taxon>
        <taxon>Pseudomonadati</taxon>
        <taxon>Pseudomonadota</taxon>
        <taxon>Gammaproteobacteria</taxon>
        <taxon>Vibrionales</taxon>
        <taxon>Vibrionaceae</taxon>
        <taxon>Photobacterium</taxon>
    </lineage>
</organism>
<reference evidence="2 3" key="1">
    <citation type="submission" date="2016-03" db="EMBL/GenBank/DDBJ databases">
        <title>Photobacterium proteolyticum sp. nov. a protease producing bacterium isolated from ocean sediments of Laizhou Bay.</title>
        <authorList>
            <person name="Li Y."/>
        </authorList>
    </citation>
    <scope>NUCLEOTIDE SEQUENCE [LARGE SCALE GENOMIC DNA]</scope>
    <source>
        <strain evidence="2 3">R-40508</strain>
    </source>
</reference>
<dbReference type="RefSeq" id="WP_068327924.1">
    <property type="nucleotide sequence ID" value="NZ_LVHF01000012.1"/>
</dbReference>
<dbReference type="AlphaFoldDB" id="A0A178KLN9"/>
<feature type="signal peptide" evidence="1">
    <location>
        <begin position="1"/>
        <end position="27"/>
    </location>
</feature>
<evidence type="ECO:0008006" key="4">
    <source>
        <dbReference type="Google" id="ProtNLM"/>
    </source>
</evidence>
<keyword evidence="3" id="KW-1185">Reference proteome</keyword>
<protein>
    <recommendedName>
        <fullName evidence="4">DUF2946 domain-containing protein</fullName>
    </recommendedName>
</protein>
<dbReference type="EMBL" id="LVHF01000012">
    <property type="protein sequence ID" value="OAN18046.1"/>
    <property type="molecule type" value="Genomic_DNA"/>
</dbReference>
<proteinExistence type="predicted"/>
<evidence type="ECO:0000313" key="3">
    <source>
        <dbReference type="Proteomes" id="UP000078503"/>
    </source>
</evidence>
<keyword evidence="1" id="KW-0732">Signal</keyword>
<accession>A0A178KLN9</accession>
<sequence length="120" mass="13275">MKLFQRFISQWLITALLLTLFPLSANAMPYSTQTLLSHSEMTCCGDMVMQSDDGCLSSHTAGDMASHCQSPDCHSTTSSVAALFAYPFSLDAMPESHDYGDPIAQVFNYSERILRPPMSR</sequence>
<name>A0A178KLN9_9GAMM</name>
<evidence type="ECO:0000313" key="2">
    <source>
        <dbReference type="EMBL" id="OAN18046.1"/>
    </source>
</evidence>
<feature type="chain" id="PRO_5008090426" description="DUF2946 domain-containing protein" evidence="1">
    <location>
        <begin position="28"/>
        <end position="120"/>
    </location>
</feature>
<gene>
    <name evidence="2" type="ORF">A3K86_03765</name>
</gene>
<evidence type="ECO:0000256" key="1">
    <source>
        <dbReference type="SAM" id="SignalP"/>
    </source>
</evidence>
<dbReference type="Proteomes" id="UP000078503">
    <property type="component" value="Unassembled WGS sequence"/>
</dbReference>